<dbReference type="InterPro" id="IPR007396">
    <property type="entry name" value="TR_PAI2-type"/>
</dbReference>
<name>R8BVX0_PHAM7</name>
<dbReference type="GeneID" id="19329911"/>
<dbReference type="InterPro" id="IPR012349">
    <property type="entry name" value="Split_barrel_FMN-bd"/>
</dbReference>
<dbReference type="PIRSF" id="PIRSF010372">
    <property type="entry name" value="PaiB"/>
    <property type="match status" value="1"/>
</dbReference>
<dbReference type="KEGG" id="tmn:UCRPA7_973"/>
<accession>R8BVX0</accession>
<evidence type="ECO:0000313" key="1">
    <source>
        <dbReference type="EMBL" id="EOO03503.1"/>
    </source>
</evidence>
<gene>
    <name evidence="1" type="ORF">UCRPA7_973</name>
</gene>
<dbReference type="AlphaFoldDB" id="R8BVX0"/>
<sequence length="257" mass="28537">MYLRAVHAETSIAALRQLIRDNPLGVLTTAIPSATYPLIQSTHIPWVLDVDDESNEEDLGRLRGHLARANPQSKAMIDSIKSRTSDSSASFLEQEVLVLFTSQVHHYVTPKFYVETKPTTGKVVGTWNYAAVQAYGRAKIYLDHTSEESSSFLMKQLGELSDQSDRRIMGYTGTDGKPSPWKISEAPEKYIELLRKAIIGIEIEIDRLEGKAKMSQELAQGDRDGVLEGFRAMDSDLGHAVANMVEERTPIKVNGSS</sequence>
<reference evidence="2" key="1">
    <citation type="journal article" date="2013" name="Genome Announc.">
        <title>Draft genome sequence of the ascomycete Phaeoacremonium aleophilum strain UCR-PA7, a causal agent of the esca disease complex in grapevines.</title>
        <authorList>
            <person name="Blanco-Ulate B."/>
            <person name="Rolshausen P."/>
            <person name="Cantu D."/>
        </authorList>
    </citation>
    <scope>NUCLEOTIDE SEQUENCE [LARGE SCALE GENOMIC DNA]</scope>
    <source>
        <strain evidence="2">UCR-PA7</strain>
    </source>
</reference>
<dbReference type="eggNOG" id="ENOG502RCZR">
    <property type="taxonomic scope" value="Eukaryota"/>
</dbReference>
<keyword evidence="2" id="KW-1185">Reference proteome</keyword>
<dbReference type="EMBL" id="KB932820">
    <property type="protein sequence ID" value="EOO03503.1"/>
    <property type="molecule type" value="Genomic_DNA"/>
</dbReference>
<dbReference type="Proteomes" id="UP000014074">
    <property type="component" value="Unassembled WGS sequence"/>
</dbReference>
<evidence type="ECO:0000313" key="2">
    <source>
        <dbReference type="Proteomes" id="UP000014074"/>
    </source>
</evidence>
<dbReference type="Pfam" id="PF04299">
    <property type="entry name" value="FMN_bind_2"/>
    <property type="match status" value="1"/>
</dbReference>
<proteinExistence type="predicted"/>
<dbReference type="Gene3D" id="2.30.110.10">
    <property type="entry name" value="Electron Transport, Fmn-binding Protein, Chain A"/>
    <property type="match status" value="1"/>
</dbReference>
<dbReference type="PANTHER" id="PTHR35802">
    <property type="entry name" value="PROTEASE SYNTHASE AND SPORULATION PROTEIN PAI 2"/>
    <property type="match status" value="1"/>
</dbReference>
<protein>
    <submittedName>
        <fullName evidence="1">Putative transcriptional protein</fullName>
    </submittedName>
</protein>
<dbReference type="RefSeq" id="XP_007911753.1">
    <property type="nucleotide sequence ID" value="XM_007913562.1"/>
</dbReference>
<dbReference type="HOGENOM" id="CLU_065853_1_0_1"/>
<dbReference type="OrthoDB" id="2101473at2759"/>
<dbReference type="SUPFAM" id="SSF50475">
    <property type="entry name" value="FMN-binding split barrel"/>
    <property type="match status" value="1"/>
</dbReference>
<dbReference type="PANTHER" id="PTHR35802:SF1">
    <property type="entry name" value="PROTEASE SYNTHASE AND SPORULATION PROTEIN PAI 2"/>
    <property type="match status" value="1"/>
</dbReference>
<organism evidence="1 2">
    <name type="scientific">Phaeoacremonium minimum (strain UCR-PA7)</name>
    <name type="common">Esca disease fungus</name>
    <name type="synonym">Togninia minima</name>
    <dbReference type="NCBI Taxonomy" id="1286976"/>
    <lineage>
        <taxon>Eukaryota</taxon>
        <taxon>Fungi</taxon>
        <taxon>Dikarya</taxon>
        <taxon>Ascomycota</taxon>
        <taxon>Pezizomycotina</taxon>
        <taxon>Sordariomycetes</taxon>
        <taxon>Sordariomycetidae</taxon>
        <taxon>Togniniales</taxon>
        <taxon>Togniniaceae</taxon>
        <taxon>Phaeoacremonium</taxon>
    </lineage>
</organism>